<proteinExistence type="predicted"/>
<keyword evidence="2" id="KW-1185">Reference proteome</keyword>
<organism evidence="1 2">
    <name type="scientific">Actinomadura alba</name>
    <dbReference type="NCBI Taxonomy" id="406431"/>
    <lineage>
        <taxon>Bacteria</taxon>
        <taxon>Bacillati</taxon>
        <taxon>Actinomycetota</taxon>
        <taxon>Actinomycetes</taxon>
        <taxon>Streptosporangiales</taxon>
        <taxon>Thermomonosporaceae</taxon>
        <taxon>Actinomadura</taxon>
    </lineage>
</organism>
<gene>
    <name evidence="1" type="ORF">HKK74_36825</name>
</gene>
<evidence type="ECO:0000313" key="1">
    <source>
        <dbReference type="EMBL" id="MBC6471016.1"/>
    </source>
</evidence>
<dbReference type="EMBL" id="JABVEC010000054">
    <property type="protein sequence ID" value="MBC6471016.1"/>
    <property type="molecule type" value="Genomic_DNA"/>
</dbReference>
<dbReference type="RefSeq" id="WP_187248056.1">
    <property type="nucleotide sequence ID" value="NZ_BAAAOK010000001.1"/>
</dbReference>
<dbReference type="Proteomes" id="UP000805614">
    <property type="component" value="Unassembled WGS sequence"/>
</dbReference>
<evidence type="ECO:0008006" key="3">
    <source>
        <dbReference type="Google" id="ProtNLM"/>
    </source>
</evidence>
<comment type="caution">
    <text evidence="1">The sequence shown here is derived from an EMBL/GenBank/DDBJ whole genome shotgun (WGS) entry which is preliminary data.</text>
</comment>
<sequence length="75" mass="8614">MTARTREYKSDFFRRAYGEGKAEGEAKAILEVLAARDLTLSEEARVRITSCTDLDQLENWIRRVATVESVEDLFD</sequence>
<protein>
    <recommendedName>
        <fullName evidence="3">Transposase</fullName>
    </recommendedName>
</protein>
<accession>A0ABR7M1M3</accession>
<reference evidence="1 2" key="1">
    <citation type="submission" date="2020-06" db="EMBL/GenBank/DDBJ databases">
        <title>Actinomadura xiongansis sp. nov., isolated from soil of Baiyangdian.</title>
        <authorList>
            <person name="Zhang X."/>
        </authorList>
    </citation>
    <scope>NUCLEOTIDE SEQUENCE [LARGE SCALE GENOMIC DNA]</scope>
    <source>
        <strain evidence="1 2">HBUM206468</strain>
    </source>
</reference>
<name>A0ABR7M1M3_9ACTN</name>
<evidence type="ECO:0000313" key="2">
    <source>
        <dbReference type="Proteomes" id="UP000805614"/>
    </source>
</evidence>